<sequence length="41" mass="4710">MSLLRSLWLQSVQHGSAHELHFPGFKTLLTESLESQWVTSQ</sequence>
<organism evidence="1">
    <name type="scientific">Anguilla anguilla</name>
    <name type="common">European freshwater eel</name>
    <name type="synonym">Muraena anguilla</name>
    <dbReference type="NCBI Taxonomy" id="7936"/>
    <lineage>
        <taxon>Eukaryota</taxon>
        <taxon>Metazoa</taxon>
        <taxon>Chordata</taxon>
        <taxon>Craniata</taxon>
        <taxon>Vertebrata</taxon>
        <taxon>Euteleostomi</taxon>
        <taxon>Actinopterygii</taxon>
        <taxon>Neopterygii</taxon>
        <taxon>Teleostei</taxon>
        <taxon>Anguilliformes</taxon>
        <taxon>Anguillidae</taxon>
        <taxon>Anguilla</taxon>
    </lineage>
</organism>
<reference evidence="1" key="1">
    <citation type="submission" date="2014-11" db="EMBL/GenBank/DDBJ databases">
        <authorList>
            <person name="Amaro Gonzalez C."/>
        </authorList>
    </citation>
    <scope>NUCLEOTIDE SEQUENCE</scope>
</reference>
<reference evidence="1" key="2">
    <citation type="journal article" date="2015" name="Fish Shellfish Immunol.">
        <title>Early steps in the European eel (Anguilla anguilla)-Vibrio vulnificus interaction in the gills: Role of the RtxA13 toxin.</title>
        <authorList>
            <person name="Callol A."/>
            <person name="Pajuelo D."/>
            <person name="Ebbesson L."/>
            <person name="Teles M."/>
            <person name="MacKenzie S."/>
            <person name="Amaro C."/>
        </authorList>
    </citation>
    <scope>NUCLEOTIDE SEQUENCE</scope>
</reference>
<name>A0A0E9VN28_ANGAN</name>
<accession>A0A0E9VN28</accession>
<dbReference type="EMBL" id="GBXM01029115">
    <property type="protein sequence ID" value="JAH79462.1"/>
    <property type="molecule type" value="Transcribed_RNA"/>
</dbReference>
<dbReference type="AlphaFoldDB" id="A0A0E9VN28"/>
<protein>
    <submittedName>
        <fullName evidence="1">Uncharacterized protein</fullName>
    </submittedName>
</protein>
<evidence type="ECO:0000313" key="1">
    <source>
        <dbReference type="EMBL" id="JAH79462.1"/>
    </source>
</evidence>
<proteinExistence type="predicted"/>